<accession>A0ABV8PZ21</accession>
<organism evidence="1 2">
    <name type="scientific">Parasediminibacterium paludis</name>
    <dbReference type="NCBI Taxonomy" id="908966"/>
    <lineage>
        <taxon>Bacteria</taxon>
        <taxon>Pseudomonadati</taxon>
        <taxon>Bacteroidota</taxon>
        <taxon>Chitinophagia</taxon>
        <taxon>Chitinophagales</taxon>
        <taxon>Chitinophagaceae</taxon>
        <taxon>Parasediminibacterium</taxon>
    </lineage>
</organism>
<proteinExistence type="predicted"/>
<keyword evidence="2" id="KW-1185">Reference proteome</keyword>
<gene>
    <name evidence="1" type="ORF">ACFOW1_15410</name>
</gene>
<dbReference type="Proteomes" id="UP001595906">
    <property type="component" value="Unassembled WGS sequence"/>
</dbReference>
<sequence>MNLTLRRTLVPLYRLVLVCTILTVLVCCKQVSNNATPIIQQQQLAIDSNVIFKNKAAVIHVFVALCDNEHQGIIPVPKAIGNGQDPPNNLYWGCDYGVKSFFKNKTEWQLITTRKNLNNYILERCIFKHKNNNSYLVADAYDGACIKQCTIDFIGACAGAKKDTTILKDTLGIAGNASVLAYIGHDGLMDFKLTNTPAKQDKQEREAIILACKSKWYFANIIQKTGAKPLIWTTQLMCPEAYTLDAALNGWLKKETDAQIHLRAATAYSKYQHCSVKAAGNLLVTGY</sequence>
<evidence type="ECO:0000313" key="1">
    <source>
        <dbReference type="EMBL" id="MFC4233289.1"/>
    </source>
</evidence>
<name>A0ABV8PZ21_9BACT</name>
<dbReference type="EMBL" id="JBHSDC010000029">
    <property type="protein sequence ID" value="MFC4233289.1"/>
    <property type="molecule type" value="Genomic_DNA"/>
</dbReference>
<dbReference type="RefSeq" id="WP_379015508.1">
    <property type="nucleotide sequence ID" value="NZ_JBHSDC010000029.1"/>
</dbReference>
<comment type="caution">
    <text evidence="1">The sequence shown here is derived from an EMBL/GenBank/DDBJ whole genome shotgun (WGS) entry which is preliminary data.</text>
</comment>
<evidence type="ECO:0000313" key="2">
    <source>
        <dbReference type="Proteomes" id="UP001595906"/>
    </source>
</evidence>
<protein>
    <submittedName>
        <fullName evidence="1">Uncharacterized protein</fullName>
    </submittedName>
</protein>
<reference evidence="2" key="1">
    <citation type="journal article" date="2019" name="Int. J. Syst. Evol. Microbiol.">
        <title>The Global Catalogue of Microorganisms (GCM) 10K type strain sequencing project: providing services to taxonomists for standard genome sequencing and annotation.</title>
        <authorList>
            <consortium name="The Broad Institute Genomics Platform"/>
            <consortium name="The Broad Institute Genome Sequencing Center for Infectious Disease"/>
            <person name="Wu L."/>
            <person name="Ma J."/>
        </authorList>
    </citation>
    <scope>NUCLEOTIDE SEQUENCE [LARGE SCALE GENOMIC DNA]</scope>
    <source>
        <strain evidence="2">CECT 8010</strain>
    </source>
</reference>